<dbReference type="InterPro" id="IPR053322">
    <property type="entry name" value="PLA2-like"/>
</dbReference>
<evidence type="ECO:0000313" key="3">
    <source>
        <dbReference type="Proteomes" id="UP001176961"/>
    </source>
</evidence>
<comment type="caution">
    <text evidence="2">The sequence shown here is derived from an EMBL/GenBank/DDBJ whole genome shotgun (WGS) entry which is preliminary data.</text>
</comment>
<sequence>MIWNSTIRDAFLSIKMPVNHCCVVHDECYTLQLRQEKCDEDFCECNRLATITRNDCKDLLEATCSLVQLFGFGPYHSSANYTESADLVKYTVNADGLRTQYSNLYIHCPKVNATISSCALQYNSCIKTPIECAEALSHCLLDAAMVDGSNSCHETVNALGVLIIEEGNSWKNALQNIRFLGSNVLMVVMAACMLLLLCFLMRLRLSGSTIDEKGKKYFLV</sequence>
<keyword evidence="1" id="KW-0472">Membrane</keyword>
<dbReference type="EMBL" id="CATQJL010000001">
    <property type="protein sequence ID" value="CAJ0589778.1"/>
    <property type="molecule type" value="Genomic_DNA"/>
</dbReference>
<dbReference type="PANTHER" id="PTHR34228:SF6">
    <property type="entry name" value="PHOSPHOLIPASE A2"/>
    <property type="match status" value="1"/>
</dbReference>
<evidence type="ECO:0000313" key="2">
    <source>
        <dbReference type="EMBL" id="CAJ0589778.1"/>
    </source>
</evidence>
<protein>
    <submittedName>
        <fullName evidence="2">Uncharacterized protein</fullName>
    </submittedName>
</protein>
<feature type="transmembrane region" description="Helical" evidence="1">
    <location>
        <begin position="179"/>
        <end position="200"/>
    </location>
</feature>
<evidence type="ECO:0000256" key="1">
    <source>
        <dbReference type="SAM" id="Phobius"/>
    </source>
</evidence>
<keyword evidence="3" id="KW-1185">Reference proteome</keyword>
<dbReference type="InterPro" id="IPR036444">
    <property type="entry name" value="PLipase_A2_dom_sf"/>
</dbReference>
<dbReference type="GO" id="GO:0050482">
    <property type="term" value="P:arachidonate secretion"/>
    <property type="evidence" value="ECO:0007669"/>
    <property type="project" value="InterPro"/>
</dbReference>
<dbReference type="GO" id="GO:0006644">
    <property type="term" value="P:phospholipid metabolic process"/>
    <property type="evidence" value="ECO:0007669"/>
    <property type="project" value="InterPro"/>
</dbReference>
<dbReference type="Proteomes" id="UP001176961">
    <property type="component" value="Unassembled WGS sequence"/>
</dbReference>
<accession>A0AA36GG53</accession>
<dbReference type="PANTHER" id="PTHR34228">
    <property type="entry name" value="PROTEIN CBG09474-RELATED"/>
    <property type="match status" value="1"/>
</dbReference>
<dbReference type="GO" id="GO:0004623">
    <property type="term" value="F:phospholipase A2 activity"/>
    <property type="evidence" value="ECO:0007669"/>
    <property type="project" value="InterPro"/>
</dbReference>
<organism evidence="2 3">
    <name type="scientific">Cylicocyclus nassatus</name>
    <name type="common">Nematode worm</name>
    <dbReference type="NCBI Taxonomy" id="53992"/>
    <lineage>
        <taxon>Eukaryota</taxon>
        <taxon>Metazoa</taxon>
        <taxon>Ecdysozoa</taxon>
        <taxon>Nematoda</taxon>
        <taxon>Chromadorea</taxon>
        <taxon>Rhabditida</taxon>
        <taxon>Rhabditina</taxon>
        <taxon>Rhabditomorpha</taxon>
        <taxon>Strongyloidea</taxon>
        <taxon>Strongylidae</taxon>
        <taxon>Cylicocyclus</taxon>
    </lineage>
</organism>
<proteinExistence type="predicted"/>
<gene>
    <name evidence="2" type="ORF">CYNAS_LOCUS1761</name>
</gene>
<keyword evidence="1" id="KW-0812">Transmembrane</keyword>
<dbReference type="SUPFAM" id="SSF48619">
    <property type="entry name" value="Phospholipase A2, PLA2"/>
    <property type="match status" value="1"/>
</dbReference>
<name>A0AA36GG53_CYLNA</name>
<reference evidence="2" key="1">
    <citation type="submission" date="2023-07" db="EMBL/GenBank/DDBJ databases">
        <authorList>
            <consortium name="CYATHOMIX"/>
        </authorList>
    </citation>
    <scope>NUCLEOTIDE SEQUENCE</scope>
    <source>
        <strain evidence="2">N/A</strain>
    </source>
</reference>
<dbReference type="AlphaFoldDB" id="A0AA36GG53"/>
<keyword evidence="1" id="KW-1133">Transmembrane helix</keyword>